<comment type="caution">
    <text evidence="1">The sequence shown here is derived from an EMBL/GenBank/DDBJ whole genome shotgun (WGS) entry which is preliminary data.</text>
</comment>
<reference evidence="1 2" key="1">
    <citation type="journal article" date="2019" name="Commun. Biol.">
        <title>The bagworm genome reveals a unique fibroin gene that provides high tensile strength.</title>
        <authorList>
            <person name="Kono N."/>
            <person name="Nakamura H."/>
            <person name="Ohtoshi R."/>
            <person name="Tomita M."/>
            <person name="Numata K."/>
            <person name="Arakawa K."/>
        </authorList>
    </citation>
    <scope>NUCLEOTIDE SEQUENCE [LARGE SCALE GENOMIC DNA]</scope>
</reference>
<gene>
    <name evidence="1" type="ORF">EVAR_4475_1</name>
</gene>
<proteinExistence type="predicted"/>
<dbReference type="OrthoDB" id="8058536at2759"/>
<evidence type="ECO:0008006" key="3">
    <source>
        <dbReference type="Google" id="ProtNLM"/>
    </source>
</evidence>
<dbReference type="EMBL" id="BGZK01000024">
    <property type="protein sequence ID" value="GBP07063.1"/>
    <property type="molecule type" value="Genomic_DNA"/>
</dbReference>
<evidence type="ECO:0000313" key="1">
    <source>
        <dbReference type="EMBL" id="GBP07063.1"/>
    </source>
</evidence>
<dbReference type="Proteomes" id="UP000299102">
    <property type="component" value="Unassembled WGS sequence"/>
</dbReference>
<dbReference type="InterPro" id="IPR012337">
    <property type="entry name" value="RNaseH-like_sf"/>
</dbReference>
<dbReference type="SUPFAM" id="SSF53098">
    <property type="entry name" value="Ribonuclease H-like"/>
    <property type="match status" value="1"/>
</dbReference>
<protein>
    <recommendedName>
        <fullName evidence="3">RNase H type-1 domain-containing protein</fullName>
    </recommendedName>
</protein>
<name>A0A4C1SXT0_EUMVA</name>
<evidence type="ECO:0000313" key="2">
    <source>
        <dbReference type="Proteomes" id="UP000299102"/>
    </source>
</evidence>
<keyword evidence="2" id="KW-1185">Reference proteome</keyword>
<accession>A0A4C1SXT0</accession>
<organism evidence="1 2">
    <name type="scientific">Eumeta variegata</name>
    <name type="common">Bagworm moth</name>
    <name type="synonym">Eumeta japonica</name>
    <dbReference type="NCBI Taxonomy" id="151549"/>
    <lineage>
        <taxon>Eukaryota</taxon>
        <taxon>Metazoa</taxon>
        <taxon>Ecdysozoa</taxon>
        <taxon>Arthropoda</taxon>
        <taxon>Hexapoda</taxon>
        <taxon>Insecta</taxon>
        <taxon>Pterygota</taxon>
        <taxon>Neoptera</taxon>
        <taxon>Endopterygota</taxon>
        <taxon>Lepidoptera</taxon>
        <taxon>Glossata</taxon>
        <taxon>Ditrysia</taxon>
        <taxon>Tineoidea</taxon>
        <taxon>Psychidae</taxon>
        <taxon>Oiketicinae</taxon>
        <taxon>Eumeta</taxon>
    </lineage>
</organism>
<dbReference type="AlphaFoldDB" id="A0A4C1SXT0"/>
<sequence length="204" mass="23309">MRRWWMVPLSGNCPKLLSLPLMDRWHTVFTDASKLSEAECVGVGTFHSQYNTVQKIALAWVTGHSGIAGNEHMDLVTKDATSCGDKIPYINYSHDLAALFKKWLFSSWTGRFPKSLKGSIIPMFNPPSFLSPRLAPRESIFLHCTVDNEFRAWTHQNRLISHMKEVRNKTLSSLMEEIASNGKITWKVNETLKSEVYVPTPWKI</sequence>